<evidence type="ECO:0000256" key="6">
    <source>
        <dbReference type="ARBA" id="ARBA00022840"/>
    </source>
</evidence>
<evidence type="ECO:0000256" key="5">
    <source>
        <dbReference type="ARBA" id="ARBA00022741"/>
    </source>
</evidence>
<name>A0A401UPT0_9CLOT</name>
<evidence type="ECO:0000256" key="7">
    <source>
        <dbReference type="ARBA" id="ARBA00022989"/>
    </source>
</evidence>
<evidence type="ECO:0000259" key="11">
    <source>
        <dbReference type="PROSITE" id="PS50929"/>
    </source>
</evidence>
<dbReference type="EMBL" id="BHYK01000019">
    <property type="protein sequence ID" value="GCD11527.1"/>
    <property type="molecule type" value="Genomic_DNA"/>
</dbReference>
<accession>A0A401UPT0</accession>
<dbReference type="Gene3D" id="1.20.1560.10">
    <property type="entry name" value="ABC transporter type 1, transmembrane domain"/>
    <property type="match status" value="1"/>
</dbReference>
<keyword evidence="13" id="KW-1185">Reference proteome</keyword>
<dbReference type="InterPro" id="IPR039421">
    <property type="entry name" value="Type_1_exporter"/>
</dbReference>
<proteinExistence type="predicted"/>
<keyword evidence="2" id="KW-0813">Transport</keyword>
<comment type="caution">
    <text evidence="12">The sequence shown here is derived from an EMBL/GenBank/DDBJ whole genome shotgun (WGS) entry which is preliminary data.</text>
</comment>
<evidence type="ECO:0000256" key="9">
    <source>
        <dbReference type="SAM" id="Phobius"/>
    </source>
</evidence>
<dbReference type="SMART" id="SM00382">
    <property type="entry name" value="AAA"/>
    <property type="match status" value="1"/>
</dbReference>
<feature type="transmembrane region" description="Helical" evidence="9">
    <location>
        <begin position="32"/>
        <end position="50"/>
    </location>
</feature>
<dbReference type="GO" id="GO:0005524">
    <property type="term" value="F:ATP binding"/>
    <property type="evidence" value="ECO:0007669"/>
    <property type="project" value="UniProtKB-KW"/>
</dbReference>
<keyword evidence="8 9" id="KW-0472">Membrane</keyword>
<dbReference type="SUPFAM" id="SSF90123">
    <property type="entry name" value="ABC transporter transmembrane region"/>
    <property type="match status" value="1"/>
</dbReference>
<dbReference type="InterPro" id="IPR027417">
    <property type="entry name" value="P-loop_NTPase"/>
</dbReference>
<feature type="domain" description="ABC transmembrane type-1" evidence="11">
    <location>
        <begin position="35"/>
        <end position="337"/>
    </location>
</feature>
<dbReference type="GO" id="GO:0016887">
    <property type="term" value="F:ATP hydrolysis activity"/>
    <property type="evidence" value="ECO:0007669"/>
    <property type="project" value="InterPro"/>
</dbReference>
<feature type="domain" description="ABC transporter" evidence="10">
    <location>
        <begin position="369"/>
        <end position="603"/>
    </location>
</feature>
<reference evidence="12 13" key="1">
    <citation type="submission" date="2018-11" db="EMBL/GenBank/DDBJ databases">
        <title>Genome sequencing and assembly of Clostridium tagluense strain A121.</title>
        <authorList>
            <person name="Murakami T."/>
            <person name="Segawa T."/>
            <person name="Shcherbakova V.A."/>
            <person name="Mori H."/>
            <person name="Yoshimura Y."/>
        </authorList>
    </citation>
    <scope>NUCLEOTIDE SEQUENCE [LARGE SCALE GENOMIC DNA]</scope>
    <source>
        <strain evidence="12 13">A121</strain>
    </source>
</reference>
<dbReference type="InterPro" id="IPR011527">
    <property type="entry name" value="ABC1_TM_dom"/>
</dbReference>
<dbReference type="InterPro" id="IPR036640">
    <property type="entry name" value="ABC1_TM_sf"/>
</dbReference>
<dbReference type="FunFam" id="3.40.50.300:FF:000221">
    <property type="entry name" value="Multidrug ABC transporter ATP-binding protein"/>
    <property type="match status" value="1"/>
</dbReference>
<evidence type="ECO:0000259" key="10">
    <source>
        <dbReference type="PROSITE" id="PS50893"/>
    </source>
</evidence>
<dbReference type="PANTHER" id="PTHR43394">
    <property type="entry name" value="ATP-DEPENDENT PERMEASE MDL1, MITOCHONDRIAL"/>
    <property type="match status" value="1"/>
</dbReference>
<protein>
    <submittedName>
        <fullName evidence="12">ABC transporter permease</fullName>
    </submittedName>
</protein>
<dbReference type="Pfam" id="PF00664">
    <property type="entry name" value="ABC_membrane"/>
    <property type="match status" value="1"/>
</dbReference>
<keyword evidence="6" id="KW-0067">ATP-binding</keyword>
<dbReference type="PROSITE" id="PS50929">
    <property type="entry name" value="ABC_TM1F"/>
    <property type="match status" value="1"/>
</dbReference>
<sequence length="619" mass="69495">MENAQVVISTVMGHKEGIYIKKLLSLTKGNRLLYFAAILSIAAATFIAMLEPMIIKVTIDSVIGNKPLDVPKAIEKLVMMVGGTRVLFRNLWICSLSLVTLTCARGVFLFLRGKLSAQAAENIARNMRVKLYDHIQNLPYEYHVKAESGDLIQRCTSDVDTVRKFFATQMVEIGRAFFIVTFAIIMMLSLNKKMTVIAMVIVPIIFIFSYVFFYKIKNTFEKADAQEGALTSVLQENLSGVRVVKAFGRQNFEIEKYEKENMKYRDLNFKLVKLLSTYWSTSDVLCMTQIGLVLISGIYFAVNGEISLGTLVVFNTYEGMLLWPVRQLGRILSDMGKMSVSLERITNILDVPVEQEYGKALKPQVKGEISFENVNFEYEQDNEILKDISFTVKRGETVAIVGPTGSGKSSLVHLLLRLYDYDSGSIKIDGVELKDIERKHMRNNVGIVLQEPFLYARTIKENIKMAKIDSKDAEIHNAANVAAVHNVITSFEKGYDTIVGEKGVTLSGGQRQRVAIARTLIKDMPILIFDDSLSAVDAETDRVIRGELKKKSKGSTTFIISHRISTVMAADKIIVLNHGKIESIGTHAMLIKKDGIYKRIWEIQTSLDALDDEKQVCNE</sequence>
<dbReference type="InterPro" id="IPR017871">
    <property type="entry name" value="ABC_transporter-like_CS"/>
</dbReference>
<dbReference type="InterPro" id="IPR003439">
    <property type="entry name" value="ABC_transporter-like_ATP-bd"/>
</dbReference>
<dbReference type="PROSITE" id="PS00211">
    <property type="entry name" value="ABC_TRANSPORTER_1"/>
    <property type="match status" value="1"/>
</dbReference>
<dbReference type="CDD" id="cd18542">
    <property type="entry name" value="ABC_6TM_YknU_like"/>
    <property type="match status" value="1"/>
</dbReference>
<comment type="subcellular location">
    <subcellularLocation>
        <location evidence="1">Cell membrane</location>
        <topology evidence="1">Multi-pass membrane protein</topology>
    </subcellularLocation>
</comment>
<dbReference type="RefSeq" id="WP_233439812.1">
    <property type="nucleotide sequence ID" value="NZ_BHYK01000019.1"/>
</dbReference>
<dbReference type="PROSITE" id="PS50893">
    <property type="entry name" value="ABC_TRANSPORTER_2"/>
    <property type="match status" value="1"/>
</dbReference>
<keyword evidence="7 9" id="KW-1133">Transmembrane helix</keyword>
<evidence type="ECO:0000256" key="3">
    <source>
        <dbReference type="ARBA" id="ARBA00022475"/>
    </source>
</evidence>
<dbReference type="GO" id="GO:0005886">
    <property type="term" value="C:plasma membrane"/>
    <property type="evidence" value="ECO:0007669"/>
    <property type="project" value="UniProtKB-SubCell"/>
</dbReference>
<dbReference type="Proteomes" id="UP000287872">
    <property type="component" value="Unassembled WGS sequence"/>
</dbReference>
<evidence type="ECO:0000313" key="13">
    <source>
        <dbReference type="Proteomes" id="UP000287872"/>
    </source>
</evidence>
<gene>
    <name evidence="12" type="ORF">Ctaglu_31500</name>
</gene>
<evidence type="ECO:0000313" key="12">
    <source>
        <dbReference type="EMBL" id="GCD11527.1"/>
    </source>
</evidence>
<keyword evidence="3" id="KW-1003">Cell membrane</keyword>
<keyword evidence="5" id="KW-0547">Nucleotide-binding</keyword>
<evidence type="ECO:0000256" key="2">
    <source>
        <dbReference type="ARBA" id="ARBA00022448"/>
    </source>
</evidence>
<dbReference type="SUPFAM" id="SSF52540">
    <property type="entry name" value="P-loop containing nucleoside triphosphate hydrolases"/>
    <property type="match status" value="1"/>
</dbReference>
<dbReference type="Pfam" id="PF00005">
    <property type="entry name" value="ABC_tran"/>
    <property type="match status" value="1"/>
</dbReference>
<feature type="transmembrane region" description="Helical" evidence="9">
    <location>
        <begin position="90"/>
        <end position="111"/>
    </location>
</feature>
<dbReference type="InterPro" id="IPR003593">
    <property type="entry name" value="AAA+_ATPase"/>
</dbReference>
<organism evidence="12 13">
    <name type="scientific">Clostridium tagluense</name>
    <dbReference type="NCBI Taxonomy" id="360422"/>
    <lineage>
        <taxon>Bacteria</taxon>
        <taxon>Bacillati</taxon>
        <taxon>Bacillota</taxon>
        <taxon>Clostridia</taxon>
        <taxon>Eubacteriales</taxon>
        <taxon>Clostridiaceae</taxon>
        <taxon>Clostridium</taxon>
    </lineage>
</organism>
<dbReference type="PANTHER" id="PTHR43394:SF1">
    <property type="entry name" value="ATP-BINDING CASSETTE SUB-FAMILY B MEMBER 10, MITOCHONDRIAL"/>
    <property type="match status" value="1"/>
</dbReference>
<dbReference type="Gene3D" id="3.40.50.300">
    <property type="entry name" value="P-loop containing nucleotide triphosphate hydrolases"/>
    <property type="match status" value="1"/>
</dbReference>
<feature type="transmembrane region" description="Helical" evidence="9">
    <location>
        <begin position="173"/>
        <end position="190"/>
    </location>
</feature>
<dbReference type="GO" id="GO:0015421">
    <property type="term" value="F:ABC-type oligopeptide transporter activity"/>
    <property type="evidence" value="ECO:0007669"/>
    <property type="project" value="TreeGrafter"/>
</dbReference>
<evidence type="ECO:0000256" key="4">
    <source>
        <dbReference type="ARBA" id="ARBA00022692"/>
    </source>
</evidence>
<feature type="transmembrane region" description="Helical" evidence="9">
    <location>
        <begin position="196"/>
        <end position="214"/>
    </location>
</feature>
<dbReference type="AlphaFoldDB" id="A0A401UPT0"/>
<keyword evidence="4 9" id="KW-0812">Transmembrane</keyword>
<evidence type="ECO:0000256" key="1">
    <source>
        <dbReference type="ARBA" id="ARBA00004651"/>
    </source>
</evidence>
<evidence type="ECO:0000256" key="8">
    <source>
        <dbReference type="ARBA" id="ARBA00023136"/>
    </source>
</evidence>